<dbReference type="InterPro" id="IPR006311">
    <property type="entry name" value="TAT_signal"/>
</dbReference>
<dbReference type="RefSeq" id="WP_146531359.1">
    <property type="nucleotide sequence ID" value="NZ_SJPV01000023.1"/>
</dbReference>
<dbReference type="PANTHER" id="PTHR43737:SF1">
    <property type="entry name" value="DUF1501 DOMAIN-CONTAINING PROTEIN"/>
    <property type="match status" value="1"/>
</dbReference>
<dbReference type="PROSITE" id="PS51318">
    <property type="entry name" value="TAT"/>
    <property type="match status" value="1"/>
</dbReference>
<dbReference type="Pfam" id="PF07394">
    <property type="entry name" value="DUF1501"/>
    <property type="match status" value="1"/>
</dbReference>
<dbReference type="SUPFAM" id="SSF53649">
    <property type="entry name" value="Alkaline phosphatase-like"/>
    <property type="match status" value="1"/>
</dbReference>
<evidence type="ECO:0008006" key="3">
    <source>
        <dbReference type="Google" id="ProtNLM"/>
    </source>
</evidence>
<name>A0A5C6CYX1_9BACT</name>
<reference evidence="1 2" key="1">
    <citation type="submission" date="2019-02" db="EMBL/GenBank/DDBJ databases">
        <title>Deep-cultivation of Planctomycetes and their phenomic and genomic characterization uncovers novel biology.</title>
        <authorList>
            <person name="Wiegand S."/>
            <person name="Jogler M."/>
            <person name="Boedeker C."/>
            <person name="Pinto D."/>
            <person name="Vollmers J."/>
            <person name="Rivas-Marin E."/>
            <person name="Kohn T."/>
            <person name="Peeters S.H."/>
            <person name="Heuer A."/>
            <person name="Rast P."/>
            <person name="Oberbeckmann S."/>
            <person name="Bunk B."/>
            <person name="Jeske O."/>
            <person name="Meyerdierks A."/>
            <person name="Storesund J.E."/>
            <person name="Kallscheuer N."/>
            <person name="Luecker S."/>
            <person name="Lage O.M."/>
            <person name="Pohl T."/>
            <person name="Merkel B.J."/>
            <person name="Hornburger P."/>
            <person name="Mueller R.-W."/>
            <person name="Bruemmer F."/>
            <person name="Labrenz M."/>
            <person name="Spormann A.M."/>
            <person name="Op Den Camp H."/>
            <person name="Overmann J."/>
            <person name="Amann R."/>
            <person name="Jetten M.S.M."/>
            <person name="Mascher T."/>
            <person name="Medema M.H."/>
            <person name="Devos D.P."/>
            <person name="Kaster A.-K."/>
            <person name="Ovreas L."/>
            <person name="Rohde M."/>
            <person name="Galperin M.Y."/>
            <person name="Jogler C."/>
        </authorList>
    </citation>
    <scope>NUCLEOTIDE SEQUENCE [LARGE SCALE GENOMIC DNA]</scope>
    <source>
        <strain evidence="1 2">Poly41</strain>
    </source>
</reference>
<evidence type="ECO:0000313" key="1">
    <source>
        <dbReference type="EMBL" id="TWU29115.1"/>
    </source>
</evidence>
<evidence type="ECO:0000313" key="2">
    <source>
        <dbReference type="Proteomes" id="UP000319143"/>
    </source>
</evidence>
<keyword evidence="2" id="KW-1185">Reference proteome</keyword>
<proteinExistence type="predicted"/>
<accession>A0A5C6CYX1</accession>
<dbReference type="InterPro" id="IPR010869">
    <property type="entry name" value="DUF1501"/>
</dbReference>
<dbReference type="PANTHER" id="PTHR43737">
    <property type="entry name" value="BLL7424 PROTEIN"/>
    <property type="match status" value="1"/>
</dbReference>
<dbReference type="Proteomes" id="UP000319143">
    <property type="component" value="Unassembled WGS sequence"/>
</dbReference>
<dbReference type="EMBL" id="SJPV01000023">
    <property type="protein sequence ID" value="TWU29115.1"/>
    <property type="molecule type" value="Genomic_DNA"/>
</dbReference>
<dbReference type="InterPro" id="IPR017850">
    <property type="entry name" value="Alkaline_phosphatase_core_sf"/>
</dbReference>
<sequence>MASAETMDSSHNRRRFLTNAGMGLGVAAFANLLASQGFATPAGAASISGGTRGPHFPAKAKRVIFLFMAGAPSQIDLFDYKPDLVKLFKTELPKSVSMGQRVTAMTKGKSQLIAPSKFKFSQQGDSGIWMSELLPHLSGHADELCFIRSMNTNAINHDPGKTSFCTGSEIPGKPSMGAWLSYGIGTMNKDLPDYVVLPSAFWSGKVNVQALYSRLWGSGFLPSKHQGTSFQAVGDPVLFLSNPSGVDAKIRRRMLDSLSELNTKHYSEIGDPEIETTIAQQEMAFRMQTSVPELTDISDETPETLEMYGPDIDKPGSYARNCLLARRMAERDVRFIQLFHRGWDHHSRLPENMLGQCRDVDQPTAALLTDLKQRNLLEDTLVVFAGEFGRTVYGQGNLTVDNYGRDHHPRCFTAWLAGGGVKGGFEYGKTDEFSYNVIEDSVHVRDLHATMMHLLGIDHTRLTFPFQGLQQKLTGVEPSRVVKEIIA</sequence>
<organism evidence="1 2">
    <name type="scientific">Novipirellula artificiosorum</name>
    <dbReference type="NCBI Taxonomy" id="2528016"/>
    <lineage>
        <taxon>Bacteria</taxon>
        <taxon>Pseudomonadati</taxon>
        <taxon>Planctomycetota</taxon>
        <taxon>Planctomycetia</taxon>
        <taxon>Pirellulales</taxon>
        <taxon>Pirellulaceae</taxon>
        <taxon>Novipirellula</taxon>
    </lineage>
</organism>
<gene>
    <name evidence="1" type="ORF">Poly41_66870</name>
</gene>
<dbReference type="AlphaFoldDB" id="A0A5C6CYX1"/>
<protein>
    <recommendedName>
        <fullName evidence="3">Sulfatase</fullName>
    </recommendedName>
</protein>
<dbReference type="OrthoDB" id="127333at2"/>
<comment type="caution">
    <text evidence="1">The sequence shown here is derived from an EMBL/GenBank/DDBJ whole genome shotgun (WGS) entry which is preliminary data.</text>
</comment>
<dbReference type="Gene3D" id="3.40.720.10">
    <property type="entry name" value="Alkaline Phosphatase, subunit A"/>
    <property type="match status" value="1"/>
</dbReference>